<evidence type="ECO:0000313" key="2">
    <source>
        <dbReference type="Proteomes" id="UP001162992"/>
    </source>
</evidence>
<comment type="caution">
    <text evidence="1">The sequence shown here is derived from an EMBL/GenBank/DDBJ whole genome shotgun (WGS) entry which is preliminary data.</text>
</comment>
<reference evidence="2" key="1">
    <citation type="journal article" date="2024" name="Proc. Natl. Acad. Sci. U.S.A.">
        <title>Extraordinary preservation of gene collinearity over three hundred million years revealed in homosporous lycophytes.</title>
        <authorList>
            <person name="Li C."/>
            <person name="Wickell D."/>
            <person name="Kuo L.Y."/>
            <person name="Chen X."/>
            <person name="Nie B."/>
            <person name="Liao X."/>
            <person name="Peng D."/>
            <person name="Ji J."/>
            <person name="Jenkins J."/>
            <person name="Williams M."/>
            <person name="Shu S."/>
            <person name="Plott C."/>
            <person name="Barry K."/>
            <person name="Rajasekar S."/>
            <person name="Grimwood J."/>
            <person name="Han X."/>
            <person name="Sun S."/>
            <person name="Hou Z."/>
            <person name="He W."/>
            <person name="Dai G."/>
            <person name="Sun C."/>
            <person name="Schmutz J."/>
            <person name="Leebens-Mack J.H."/>
            <person name="Li F.W."/>
            <person name="Wang L."/>
        </authorList>
    </citation>
    <scope>NUCLEOTIDE SEQUENCE [LARGE SCALE GENOMIC DNA]</scope>
    <source>
        <strain evidence="2">cv. PW_Plant_1</strain>
    </source>
</reference>
<gene>
    <name evidence="1" type="ORF">O6H91_10G021600</name>
</gene>
<sequence length="172" mass="19154">MEKPKFEFVGMVGGLLYANSKSIMVYEKLFIWLTSDSEVVIDAYTGGLLGRACITKRRHVISLVDSPTHIGFLRSFYSEVRNHSRVVQRRCLSLSSMGSSSVDMIPNLPTLLSSISQPEDPFSIDSDNEVVVNTGIEDVFDEGGPSVVHDEQINSVDPIMNREQDLDKNEDP</sequence>
<evidence type="ECO:0000313" key="1">
    <source>
        <dbReference type="EMBL" id="KAJ7540560.1"/>
    </source>
</evidence>
<dbReference type="Proteomes" id="UP001162992">
    <property type="component" value="Chromosome 10"/>
</dbReference>
<name>A0ACC2CF19_DIPCM</name>
<accession>A0ACC2CF19</accession>
<dbReference type="EMBL" id="CM055101">
    <property type="protein sequence ID" value="KAJ7540560.1"/>
    <property type="molecule type" value="Genomic_DNA"/>
</dbReference>
<protein>
    <submittedName>
        <fullName evidence="1">Uncharacterized protein</fullName>
    </submittedName>
</protein>
<proteinExistence type="predicted"/>
<organism evidence="1 2">
    <name type="scientific">Diphasiastrum complanatum</name>
    <name type="common">Issler's clubmoss</name>
    <name type="synonym">Lycopodium complanatum</name>
    <dbReference type="NCBI Taxonomy" id="34168"/>
    <lineage>
        <taxon>Eukaryota</taxon>
        <taxon>Viridiplantae</taxon>
        <taxon>Streptophyta</taxon>
        <taxon>Embryophyta</taxon>
        <taxon>Tracheophyta</taxon>
        <taxon>Lycopodiopsida</taxon>
        <taxon>Lycopodiales</taxon>
        <taxon>Lycopodiaceae</taxon>
        <taxon>Lycopodioideae</taxon>
        <taxon>Diphasiastrum</taxon>
    </lineage>
</organism>
<keyword evidence="2" id="KW-1185">Reference proteome</keyword>